<keyword evidence="7 9" id="KW-0924">Ammonia transport</keyword>
<feature type="transmembrane region" description="Helical" evidence="9">
    <location>
        <begin position="299"/>
        <end position="318"/>
    </location>
</feature>
<keyword evidence="6 9" id="KW-0472">Membrane</keyword>
<feature type="transmembrane region" description="Helical" evidence="9">
    <location>
        <begin position="276"/>
        <end position="293"/>
    </location>
</feature>
<accession>A0A4R8WA13</accession>
<dbReference type="NCBIfam" id="TIGR00836">
    <property type="entry name" value="amt"/>
    <property type="match status" value="1"/>
</dbReference>
<evidence type="ECO:0000256" key="1">
    <source>
        <dbReference type="ARBA" id="ARBA00004141"/>
    </source>
</evidence>
<dbReference type="PANTHER" id="PTHR43029">
    <property type="entry name" value="AMMONIUM TRANSPORTER MEP2"/>
    <property type="match status" value="1"/>
</dbReference>
<dbReference type="Proteomes" id="UP000297907">
    <property type="component" value="Unassembled WGS sequence"/>
</dbReference>
<evidence type="ECO:0000256" key="9">
    <source>
        <dbReference type="RuleBase" id="RU362002"/>
    </source>
</evidence>
<name>A0A4R8WA13_9MICO</name>
<sequence length="422" mass="43577">MDQGNTAFLLISAAFVLLMTPGLAFFYGGLVKAKSVISMMMMSFGALGLIGVLWVIYGYAIAFPGSEGLVAPWAIDWANIGLTGALETPEGAAYPPLAFVAFQATFAIITVALISGAIADRAKFGSWMIFAGIWASIVYFPVASWVFNFGLAEDGSFAYGGWITYGLQSVFGLGAIDFAGGTAVHINAGAAALALALVLGKRVGFQKGVNVPHNPPFVLLGAGLLWFGWFGFNAGSELAADGTAALAFVNTIAAPSAALLAWLVVEKVRDGKPTSVGAASGAVAGLVAITPACASLQPIWAIVLGLLAGAVCAIAVDLKFKLGFDDSLDVVGIHLVGGLMGTLYLGFFANGTGLFLGGDGTQLLVQAIAAFSVLIYSFVLAFAIAFLIEKTIGFRVKNEDEIAGIDSVMHGEEGYVLVDTKA</sequence>
<gene>
    <name evidence="11" type="ORF">E3O42_02915</name>
</gene>
<feature type="domain" description="Ammonium transporter AmtB-like" evidence="10">
    <location>
        <begin position="7"/>
        <end position="415"/>
    </location>
</feature>
<feature type="transmembrane region" description="Helical" evidence="9">
    <location>
        <begin position="244"/>
        <end position="264"/>
    </location>
</feature>
<evidence type="ECO:0000313" key="11">
    <source>
        <dbReference type="EMBL" id="TFC05527.1"/>
    </source>
</evidence>
<dbReference type="EMBL" id="SOFL01000008">
    <property type="protein sequence ID" value="TFC05527.1"/>
    <property type="molecule type" value="Genomic_DNA"/>
</dbReference>
<dbReference type="GO" id="GO:0005886">
    <property type="term" value="C:plasma membrane"/>
    <property type="evidence" value="ECO:0007669"/>
    <property type="project" value="UniProtKB-SubCell"/>
</dbReference>
<dbReference type="PANTHER" id="PTHR43029:SF10">
    <property type="entry name" value="AMMONIUM TRANSPORTER MEP2"/>
    <property type="match status" value="1"/>
</dbReference>
<feature type="transmembrane region" description="Helical" evidence="9">
    <location>
        <begin position="178"/>
        <end position="199"/>
    </location>
</feature>
<dbReference type="InterPro" id="IPR018047">
    <property type="entry name" value="Ammonium_transpt_CS"/>
</dbReference>
<dbReference type="Pfam" id="PF00909">
    <property type="entry name" value="Ammonium_transp"/>
    <property type="match status" value="1"/>
</dbReference>
<protein>
    <recommendedName>
        <fullName evidence="8 9">Ammonium transporter</fullName>
    </recommendedName>
</protein>
<evidence type="ECO:0000256" key="2">
    <source>
        <dbReference type="ARBA" id="ARBA00005887"/>
    </source>
</evidence>
<evidence type="ECO:0000256" key="7">
    <source>
        <dbReference type="ARBA" id="ARBA00023177"/>
    </source>
</evidence>
<dbReference type="InterPro" id="IPR029020">
    <property type="entry name" value="Ammonium/urea_transptr"/>
</dbReference>
<organism evidence="11 12">
    <name type="scientific">Cryobacterium adonitolivorans</name>
    <dbReference type="NCBI Taxonomy" id="1259189"/>
    <lineage>
        <taxon>Bacteria</taxon>
        <taxon>Bacillati</taxon>
        <taxon>Actinomycetota</taxon>
        <taxon>Actinomycetes</taxon>
        <taxon>Micrococcales</taxon>
        <taxon>Microbacteriaceae</taxon>
        <taxon>Cryobacterium</taxon>
    </lineage>
</organism>
<feature type="transmembrane region" description="Helical" evidence="9">
    <location>
        <begin position="126"/>
        <end position="147"/>
    </location>
</feature>
<dbReference type="OrthoDB" id="9814202at2"/>
<dbReference type="SUPFAM" id="SSF111352">
    <property type="entry name" value="Ammonium transporter"/>
    <property type="match status" value="1"/>
</dbReference>
<evidence type="ECO:0000256" key="4">
    <source>
        <dbReference type="ARBA" id="ARBA00022692"/>
    </source>
</evidence>
<feature type="transmembrane region" description="Helical" evidence="9">
    <location>
        <begin position="6"/>
        <end position="27"/>
    </location>
</feature>
<comment type="caution">
    <text evidence="11">The sequence shown here is derived from an EMBL/GenBank/DDBJ whole genome shotgun (WGS) entry which is preliminary data.</text>
</comment>
<keyword evidence="4 9" id="KW-0812">Transmembrane</keyword>
<feature type="transmembrane region" description="Helical" evidence="9">
    <location>
        <begin position="39"/>
        <end position="62"/>
    </location>
</feature>
<comment type="subcellular location">
    <subcellularLocation>
        <location evidence="9">Cell membrane</location>
        <topology evidence="9">Multi-pass membrane protein</topology>
    </subcellularLocation>
    <subcellularLocation>
        <location evidence="1">Membrane</location>
        <topology evidence="1">Multi-pass membrane protein</topology>
    </subcellularLocation>
</comment>
<dbReference type="AlphaFoldDB" id="A0A4R8WA13"/>
<keyword evidence="5 9" id="KW-1133">Transmembrane helix</keyword>
<proteinExistence type="inferred from homology"/>
<dbReference type="GO" id="GO:0008519">
    <property type="term" value="F:ammonium channel activity"/>
    <property type="evidence" value="ECO:0007669"/>
    <property type="project" value="InterPro"/>
</dbReference>
<comment type="similarity">
    <text evidence="2 9">Belongs to the ammonia transporter channel (TC 1.A.11.2) family.</text>
</comment>
<keyword evidence="3 9" id="KW-0813">Transport</keyword>
<dbReference type="PROSITE" id="PS01219">
    <property type="entry name" value="AMMONIUM_TRANSP"/>
    <property type="match status" value="1"/>
</dbReference>
<dbReference type="InterPro" id="IPR024041">
    <property type="entry name" value="NH4_transpt_AmtB-like_dom"/>
</dbReference>
<evidence type="ECO:0000313" key="12">
    <source>
        <dbReference type="Proteomes" id="UP000297907"/>
    </source>
</evidence>
<evidence type="ECO:0000259" key="10">
    <source>
        <dbReference type="Pfam" id="PF00909"/>
    </source>
</evidence>
<feature type="transmembrane region" description="Helical" evidence="9">
    <location>
        <begin position="211"/>
        <end position="232"/>
    </location>
</feature>
<evidence type="ECO:0000256" key="5">
    <source>
        <dbReference type="ARBA" id="ARBA00022989"/>
    </source>
</evidence>
<feature type="transmembrane region" description="Helical" evidence="9">
    <location>
        <begin position="363"/>
        <end position="388"/>
    </location>
</feature>
<dbReference type="InterPro" id="IPR001905">
    <property type="entry name" value="Ammonium_transpt"/>
</dbReference>
<evidence type="ECO:0000256" key="3">
    <source>
        <dbReference type="ARBA" id="ARBA00022448"/>
    </source>
</evidence>
<dbReference type="Gene3D" id="1.10.3430.10">
    <property type="entry name" value="Ammonium transporter AmtB like domains"/>
    <property type="match status" value="1"/>
</dbReference>
<evidence type="ECO:0000256" key="8">
    <source>
        <dbReference type="ARBA" id="ARBA00050025"/>
    </source>
</evidence>
<feature type="transmembrane region" description="Helical" evidence="9">
    <location>
        <begin position="330"/>
        <end position="351"/>
    </location>
</feature>
<reference evidence="11 12" key="1">
    <citation type="submission" date="2019-03" db="EMBL/GenBank/DDBJ databases">
        <title>Genomics of glacier-inhabiting Cryobacterium strains.</title>
        <authorList>
            <person name="Liu Q."/>
            <person name="Xin Y.-H."/>
        </authorList>
    </citation>
    <scope>NUCLEOTIDE SEQUENCE [LARGE SCALE GENOMIC DNA]</scope>
    <source>
        <strain evidence="11 12">RHLS22-1</strain>
    </source>
</reference>
<evidence type="ECO:0000256" key="6">
    <source>
        <dbReference type="ARBA" id="ARBA00023136"/>
    </source>
</evidence>
<feature type="transmembrane region" description="Helical" evidence="9">
    <location>
        <begin position="97"/>
        <end position="119"/>
    </location>
</feature>
<keyword evidence="12" id="KW-1185">Reference proteome</keyword>
<dbReference type="RefSeq" id="WP_134452431.1">
    <property type="nucleotide sequence ID" value="NZ_SOFL01000008.1"/>
</dbReference>